<dbReference type="SUPFAM" id="SSF53218">
    <property type="entry name" value="Molybdenum cofactor biosynthesis proteins"/>
    <property type="match status" value="1"/>
</dbReference>
<dbReference type="CDD" id="cd00885">
    <property type="entry name" value="cinA"/>
    <property type="match status" value="1"/>
</dbReference>
<protein>
    <submittedName>
        <fullName evidence="2">Predicted nucleotide-utilizing enzyme</fullName>
    </submittedName>
</protein>
<dbReference type="Pfam" id="PF00994">
    <property type="entry name" value="MoCF_biosynth"/>
    <property type="match status" value="1"/>
</dbReference>
<organism evidence="2 3">
    <name type="scientific">Thiothrix eikelboomii</name>
    <dbReference type="NCBI Taxonomy" id="92487"/>
    <lineage>
        <taxon>Bacteria</taxon>
        <taxon>Pseudomonadati</taxon>
        <taxon>Pseudomonadota</taxon>
        <taxon>Gammaproteobacteria</taxon>
        <taxon>Thiotrichales</taxon>
        <taxon>Thiotrichaceae</taxon>
        <taxon>Thiothrix</taxon>
    </lineage>
</organism>
<dbReference type="STRING" id="92487.SAMN02745130_01485"/>
<gene>
    <name evidence="2" type="ORF">SAMN02745130_01485</name>
</gene>
<feature type="domain" description="MoaB/Mog" evidence="1">
    <location>
        <begin position="8"/>
        <end position="168"/>
    </location>
</feature>
<name>A0A1T4WDF1_9GAMM</name>
<dbReference type="RefSeq" id="WP_078921960.1">
    <property type="nucleotide sequence ID" value="NZ_FUYB01000005.1"/>
</dbReference>
<dbReference type="SMART" id="SM00852">
    <property type="entry name" value="MoCF_biosynth"/>
    <property type="match status" value="1"/>
</dbReference>
<dbReference type="EMBL" id="FUYB01000005">
    <property type="protein sequence ID" value="SKA75217.1"/>
    <property type="molecule type" value="Genomic_DNA"/>
</dbReference>
<dbReference type="InterPro" id="IPR036425">
    <property type="entry name" value="MoaB/Mog-like_dom_sf"/>
</dbReference>
<evidence type="ECO:0000313" key="2">
    <source>
        <dbReference type="EMBL" id="SKA75217.1"/>
    </source>
</evidence>
<keyword evidence="3" id="KW-1185">Reference proteome</keyword>
<proteinExistence type="predicted"/>
<reference evidence="2 3" key="1">
    <citation type="submission" date="2017-02" db="EMBL/GenBank/DDBJ databases">
        <authorList>
            <person name="Peterson S.W."/>
        </authorList>
    </citation>
    <scope>NUCLEOTIDE SEQUENCE [LARGE SCALE GENOMIC DNA]</scope>
    <source>
        <strain evidence="2 3">ATCC 49788</strain>
    </source>
</reference>
<dbReference type="AlphaFoldDB" id="A0A1T4WDF1"/>
<dbReference type="InterPro" id="IPR001453">
    <property type="entry name" value="MoaB/Mog_dom"/>
</dbReference>
<evidence type="ECO:0000259" key="1">
    <source>
        <dbReference type="SMART" id="SM00852"/>
    </source>
</evidence>
<accession>A0A1T4WDF1</accession>
<dbReference type="OrthoDB" id="9801454at2"/>
<dbReference type="Gene3D" id="3.40.980.10">
    <property type="entry name" value="MoaB/Mog-like domain"/>
    <property type="match status" value="1"/>
</dbReference>
<dbReference type="PANTHER" id="PTHR13939">
    <property type="entry name" value="NICOTINAMIDE-NUCLEOTIDE AMIDOHYDROLASE PNCC"/>
    <property type="match status" value="1"/>
</dbReference>
<dbReference type="Proteomes" id="UP000190460">
    <property type="component" value="Unassembled WGS sequence"/>
</dbReference>
<dbReference type="PANTHER" id="PTHR13939:SF0">
    <property type="entry name" value="NMN AMIDOHYDROLASE-LIKE PROTEIN YFAY"/>
    <property type="match status" value="1"/>
</dbReference>
<sequence>MKCNGKVGLILIGDELLNGSRQDRHLAAVLTLLQVRGLPLAWVRMVGDEYPLLIKTLNETIQMPEIIFSFGGIGATPDDLTRQCAAAAFGRRLIRHPQLQAILERRFGESAYPNRIRMADLPDGASLIPNPINQIAGFKVLNHHFVPGFPNMAWPMIEWVLDTHYRQFHDTEPAIDQRWMLENAPESELIPMMEELLQTFPEVRLSSLPSTENRFQIDFGLKGKRAAVAQAAAWFETRMQTDQVNCARLNTAAF</sequence>
<dbReference type="InterPro" id="IPR050101">
    <property type="entry name" value="CinA"/>
</dbReference>
<evidence type="ECO:0000313" key="3">
    <source>
        <dbReference type="Proteomes" id="UP000190460"/>
    </source>
</evidence>